<keyword evidence="4" id="KW-1185">Reference proteome</keyword>
<dbReference type="InterPro" id="IPR025421">
    <property type="entry name" value="DUF4148"/>
</dbReference>
<accession>A0A1I3QIG6</accession>
<gene>
    <name evidence="3" type="ORF">SAMN05192543_106403</name>
</gene>
<dbReference type="Pfam" id="PF13663">
    <property type="entry name" value="DUF4148"/>
    <property type="match status" value="1"/>
</dbReference>
<dbReference type="EMBL" id="FOQU01000006">
    <property type="protein sequence ID" value="SFJ33954.1"/>
    <property type="molecule type" value="Genomic_DNA"/>
</dbReference>
<reference evidence="3 4" key="1">
    <citation type="submission" date="2016-10" db="EMBL/GenBank/DDBJ databases">
        <authorList>
            <person name="de Groot N.N."/>
        </authorList>
    </citation>
    <scope>NUCLEOTIDE SEQUENCE [LARGE SCALE GENOMIC DNA]</scope>
    <source>
        <strain evidence="3 4">LMG 23650</strain>
    </source>
</reference>
<protein>
    <recommendedName>
        <fullName evidence="5">DUF4148 domain-containing protein</fullName>
    </recommendedName>
</protein>
<feature type="signal peptide" evidence="2">
    <location>
        <begin position="1"/>
        <end position="22"/>
    </location>
</feature>
<sequence length="107" mass="11191">MNIRQLTLVAATVLAFPIASHAQETGSGLTRAQVRADLVQIEKAGYRPGQNDRYYPTDIQAAEAKLAATNGTSVNTDSGVGGVASGTSDSSARVAFTDNSRSLFAHH</sequence>
<organism evidence="3 4">
    <name type="scientific">Paraburkholderia megapolitana</name>
    <dbReference type="NCBI Taxonomy" id="420953"/>
    <lineage>
        <taxon>Bacteria</taxon>
        <taxon>Pseudomonadati</taxon>
        <taxon>Pseudomonadota</taxon>
        <taxon>Betaproteobacteria</taxon>
        <taxon>Burkholderiales</taxon>
        <taxon>Burkholderiaceae</taxon>
        <taxon>Paraburkholderia</taxon>
    </lineage>
</organism>
<evidence type="ECO:0000313" key="4">
    <source>
        <dbReference type="Proteomes" id="UP000199548"/>
    </source>
</evidence>
<evidence type="ECO:0000256" key="2">
    <source>
        <dbReference type="SAM" id="SignalP"/>
    </source>
</evidence>
<feature type="region of interest" description="Disordered" evidence="1">
    <location>
        <begin position="71"/>
        <end position="91"/>
    </location>
</feature>
<evidence type="ECO:0000256" key="1">
    <source>
        <dbReference type="SAM" id="MobiDB-lite"/>
    </source>
</evidence>
<evidence type="ECO:0000313" key="3">
    <source>
        <dbReference type="EMBL" id="SFJ33954.1"/>
    </source>
</evidence>
<proteinExistence type="predicted"/>
<dbReference type="AlphaFoldDB" id="A0A1I3QIG6"/>
<keyword evidence="2" id="KW-0732">Signal</keyword>
<evidence type="ECO:0008006" key="5">
    <source>
        <dbReference type="Google" id="ProtNLM"/>
    </source>
</evidence>
<feature type="chain" id="PRO_5011493008" description="DUF4148 domain-containing protein" evidence="2">
    <location>
        <begin position="23"/>
        <end position="107"/>
    </location>
</feature>
<dbReference type="RefSeq" id="WP_091015663.1">
    <property type="nucleotide sequence ID" value="NZ_CP041743.1"/>
</dbReference>
<dbReference type="OrthoDB" id="9099264at2"/>
<name>A0A1I3QIG6_9BURK</name>
<dbReference type="Proteomes" id="UP000199548">
    <property type="component" value="Unassembled WGS sequence"/>
</dbReference>